<dbReference type="HOGENOM" id="CLU_2237092_0_0_1"/>
<protein>
    <submittedName>
        <fullName evidence="1">Predicted protein</fullName>
    </submittedName>
</protein>
<dbReference type="AlphaFoldDB" id="E4ZWF2"/>
<dbReference type="EMBL" id="FP929127">
    <property type="protein sequence ID" value="CBX95928.1"/>
    <property type="molecule type" value="Genomic_DNA"/>
</dbReference>
<proteinExistence type="predicted"/>
<gene>
    <name evidence="1" type="ORF">LEMA_P030800.1</name>
</gene>
<dbReference type="Proteomes" id="UP000002668">
    <property type="component" value="Genome"/>
</dbReference>
<dbReference type="VEuPathDB" id="FungiDB:LEMA_P030800.1"/>
<evidence type="ECO:0000313" key="2">
    <source>
        <dbReference type="Proteomes" id="UP000002668"/>
    </source>
</evidence>
<keyword evidence="2" id="KW-1185">Reference proteome</keyword>
<dbReference type="InParanoid" id="E4ZWF2"/>
<organism evidence="2">
    <name type="scientific">Leptosphaeria maculans (strain JN3 / isolate v23.1.3 / race Av1-4-5-6-7-8)</name>
    <name type="common">Blackleg fungus</name>
    <name type="synonym">Phoma lingam</name>
    <dbReference type="NCBI Taxonomy" id="985895"/>
    <lineage>
        <taxon>Eukaryota</taxon>
        <taxon>Fungi</taxon>
        <taxon>Dikarya</taxon>
        <taxon>Ascomycota</taxon>
        <taxon>Pezizomycotina</taxon>
        <taxon>Dothideomycetes</taxon>
        <taxon>Pleosporomycetidae</taxon>
        <taxon>Pleosporales</taxon>
        <taxon>Pleosporineae</taxon>
        <taxon>Leptosphaeriaceae</taxon>
        <taxon>Plenodomus</taxon>
        <taxon>Plenodomus lingam/Leptosphaeria maculans species complex</taxon>
    </lineage>
</organism>
<sequence length="105" mass="11651">MQIDSEWNIKSLSPSISCTTTYANMITSAAFGNGRVDLILVSGRSRQARSLLSSNENNKSEVEKSVAHRIIVYGPDKVASSSFVHHRQQTIQAHSAPWSLHIGWR</sequence>
<accession>E4ZWF2</accession>
<evidence type="ECO:0000313" key="1">
    <source>
        <dbReference type="EMBL" id="CBX95928.1"/>
    </source>
</evidence>
<reference evidence="2" key="1">
    <citation type="journal article" date="2011" name="Nat. Commun.">
        <title>Effector diversification within compartments of the Leptosphaeria maculans genome affected by Repeat-Induced Point mutations.</title>
        <authorList>
            <person name="Rouxel T."/>
            <person name="Grandaubert J."/>
            <person name="Hane J.K."/>
            <person name="Hoede C."/>
            <person name="van de Wouw A.P."/>
            <person name="Couloux A."/>
            <person name="Dominguez V."/>
            <person name="Anthouard V."/>
            <person name="Bally P."/>
            <person name="Bourras S."/>
            <person name="Cozijnsen A.J."/>
            <person name="Ciuffetti L.M."/>
            <person name="Degrave A."/>
            <person name="Dilmaghani A."/>
            <person name="Duret L."/>
            <person name="Fudal I."/>
            <person name="Goodwin S.B."/>
            <person name="Gout L."/>
            <person name="Glaser N."/>
            <person name="Linglin J."/>
            <person name="Kema G.H.J."/>
            <person name="Lapalu N."/>
            <person name="Lawrence C.B."/>
            <person name="May K."/>
            <person name="Meyer M."/>
            <person name="Ollivier B."/>
            <person name="Poulain J."/>
            <person name="Schoch C.L."/>
            <person name="Simon A."/>
            <person name="Spatafora J.W."/>
            <person name="Stachowiak A."/>
            <person name="Turgeon B.G."/>
            <person name="Tyler B.M."/>
            <person name="Vincent D."/>
            <person name="Weissenbach J."/>
            <person name="Amselem J."/>
            <person name="Quesneville H."/>
            <person name="Oliver R.P."/>
            <person name="Wincker P."/>
            <person name="Balesdent M.-H."/>
            <person name="Howlett B.J."/>
        </authorList>
    </citation>
    <scope>NUCLEOTIDE SEQUENCE [LARGE SCALE GENOMIC DNA]</scope>
    <source>
        <strain evidence="2">JN3 / isolate v23.1.3 / race Av1-4-5-6-7-8</strain>
    </source>
</reference>
<name>E4ZWF2_LEPMJ</name>